<sequence length="279" mass="31470">MTDHKKYRVGVNYTSSRHFTLIKELIDARVVDFVEILIDNFLTVPAQSILEKFESIPLAFHIMNSRFLEEKEETKLQALAAPIRSLIRETRPLYVSDHVGRFTHNGCVLPILGEYDYRNTEHAVAAVDRWQSLLGTQLLLENFPSYTMDGVEQPAFFETVLQRTGAGLLFDVSNAIVAGHNTHVAPSAWNALVNGCNHYHAGGYSESEFEPIMLLDTHDRPLSNETSAAIADIMSRHESVVPTITIEFDRNIERETWRRELERVAGLTSASTSPDKVLS</sequence>
<dbReference type="InterPro" id="IPR036237">
    <property type="entry name" value="Xyl_isomerase-like_sf"/>
</dbReference>
<accession>A0ABV1LFK4</accession>
<evidence type="ECO:0000313" key="1">
    <source>
        <dbReference type="EMBL" id="MEQ5837867.1"/>
    </source>
</evidence>
<gene>
    <name evidence="1" type="ORF">N0A02_00215</name>
</gene>
<dbReference type="EMBL" id="JAOALG010000001">
    <property type="protein sequence ID" value="MEQ5837867.1"/>
    <property type="molecule type" value="Genomic_DNA"/>
</dbReference>
<protein>
    <submittedName>
        <fullName evidence="1">DUF692 family protein</fullName>
    </submittedName>
</protein>
<dbReference type="RefSeq" id="WP_349540787.1">
    <property type="nucleotide sequence ID" value="NZ_JAOALG010000001.1"/>
</dbReference>
<comment type="caution">
    <text evidence="1">The sequence shown here is derived from an EMBL/GenBank/DDBJ whole genome shotgun (WGS) entry which is preliminary data.</text>
</comment>
<evidence type="ECO:0000313" key="2">
    <source>
        <dbReference type="Proteomes" id="UP001469089"/>
    </source>
</evidence>
<dbReference type="PANTHER" id="PTHR42194:SF1">
    <property type="entry name" value="UPF0276 PROTEIN HI_1600"/>
    <property type="match status" value="1"/>
</dbReference>
<dbReference type="Proteomes" id="UP001469089">
    <property type="component" value="Unassembled WGS sequence"/>
</dbReference>
<proteinExistence type="predicted"/>
<dbReference type="PANTHER" id="PTHR42194">
    <property type="entry name" value="UPF0276 PROTEIN HI_1600"/>
    <property type="match status" value="1"/>
</dbReference>
<organism evidence="1 2">
    <name type="scientific">Paraburkholderia acidicola</name>
    <dbReference type="NCBI Taxonomy" id="1912599"/>
    <lineage>
        <taxon>Bacteria</taxon>
        <taxon>Pseudomonadati</taxon>
        <taxon>Pseudomonadota</taxon>
        <taxon>Betaproteobacteria</taxon>
        <taxon>Burkholderiales</taxon>
        <taxon>Burkholderiaceae</taxon>
        <taxon>Paraburkholderia</taxon>
    </lineage>
</organism>
<keyword evidence="2" id="KW-1185">Reference proteome</keyword>
<name>A0ABV1LFK4_9BURK</name>
<dbReference type="SUPFAM" id="SSF51658">
    <property type="entry name" value="Xylose isomerase-like"/>
    <property type="match status" value="1"/>
</dbReference>
<dbReference type="Pfam" id="PF05114">
    <property type="entry name" value="MbnB_TglH_ChrH"/>
    <property type="match status" value="1"/>
</dbReference>
<dbReference type="InterPro" id="IPR007801">
    <property type="entry name" value="MbnB/TglH/ChrH"/>
</dbReference>
<dbReference type="Gene3D" id="3.20.20.150">
    <property type="entry name" value="Divalent-metal-dependent TIM barrel enzymes"/>
    <property type="match status" value="1"/>
</dbReference>
<reference evidence="1 2" key="1">
    <citation type="journal article" date="2024" name="Chem. Sci.">
        <title>Discovery of a lagriamide polyketide by integrated genome mining, isotopic labeling, and untargeted metabolomics.</title>
        <authorList>
            <person name="Fergusson C.H."/>
            <person name="Saulog J."/>
            <person name="Paulo B.S."/>
            <person name="Wilson D.M."/>
            <person name="Liu D.Y."/>
            <person name="Morehouse N.J."/>
            <person name="Waterworth S."/>
            <person name="Barkei J."/>
            <person name="Gray C.A."/>
            <person name="Kwan J.C."/>
            <person name="Eustaquio A.S."/>
            <person name="Linington R.G."/>
        </authorList>
    </citation>
    <scope>NUCLEOTIDE SEQUENCE [LARGE SCALE GENOMIC DNA]</scope>
    <source>
        <strain evidence="1 2">RL17-338-BIF-B</strain>
    </source>
</reference>